<evidence type="ECO:0000256" key="6">
    <source>
        <dbReference type="PROSITE-ProRule" id="PRU10141"/>
    </source>
</evidence>
<keyword evidence="5 6" id="KW-0067">ATP-binding</keyword>
<dbReference type="InterPro" id="IPR001245">
    <property type="entry name" value="Ser-Thr/Tyr_kinase_cat_dom"/>
</dbReference>
<dbReference type="GO" id="GO:0004674">
    <property type="term" value="F:protein serine/threonine kinase activity"/>
    <property type="evidence" value="ECO:0007669"/>
    <property type="project" value="UniProtKB-KW"/>
</dbReference>
<evidence type="ECO:0000256" key="5">
    <source>
        <dbReference type="ARBA" id="ARBA00022840"/>
    </source>
</evidence>
<dbReference type="OrthoDB" id="538607at2759"/>
<evidence type="ECO:0000256" key="4">
    <source>
        <dbReference type="ARBA" id="ARBA00022777"/>
    </source>
</evidence>
<evidence type="ECO:0000256" key="3">
    <source>
        <dbReference type="ARBA" id="ARBA00022741"/>
    </source>
</evidence>
<comment type="caution">
    <text evidence="8">The sequence shown here is derived from an EMBL/GenBank/DDBJ whole genome shotgun (WGS) entry which is preliminary data.</text>
</comment>
<organism evidence="8 9">
    <name type="scientific">Ostreobium quekettii</name>
    <dbReference type="NCBI Taxonomy" id="121088"/>
    <lineage>
        <taxon>Eukaryota</taxon>
        <taxon>Viridiplantae</taxon>
        <taxon>Chlorophyta</taxon>
        <taxon>core chlorophytes</taxon>
        <taxon>Ulvophyceae</taxon>
        <taxon>TCBD clade</taxon>
        <taxon>Bryopsidales</taxon>
        <taxon>Ostreobineae</taxon>
        <taxon>Ostreobiaceae</taxon>
        <taxon>Ostreobium</taxon>
    </lineage>
</organism>
<keyword evidence="4" id="KW-0418">Kinase</keyword>
<keyword evidence="9" id="KW-1185">Reference proteome</keyword>
<dbReference type="PROSITE" id="PS00107">
    <property type="entry name" value="PROTEIN_KINASE_ATP"/>
    <property type="match status" value="1"/>
</dbReference>
<dbReference type="InterPro" id="IPR000719">
    <property type="entry name" value="Prot_kinase_dom"/>
</dbReference>
<gene>
    <name evidence="8" type="ORF">OSTQU699_LOCUS6414</name>
</gene>
<evidence type="ECO:0000313" key="8">
    <source>
        <dbReference type="EMBL" id="CAD7701055.1"/>
    </source>
</evidence>
<dbReference type="SMART" id="SM00220">
    <property type="entry name" value="S_TKc"/>
    <property type="match status" value="1"/>
</dbReference>
<dbReference type="SUPFAM" id="SSF56112">
    <property type="entry name" value="Protein kinase-like (PK-like)"/>
    <property type="match status" value="2"/>
</dbReference>
<name>A0A8S1J506_9CHLO</name>
<feature type="domain" description="Protein kinase" evidence="7">
    <location>
        <begin position="742"/>
        <end position="1005"/>
    </location>
</feature>
<sequence>MSQQQTMGDRTDTEAAEGSGIMQMVGRCQQFQYNCRIMEFFETQLDTAEMLQPQEAPSERVEKFVCQLERGRRLLAKHSEFDIMKFYKVEQARDGVEEICEELSDLLDENCRGQLEIQVPFNIVHEDELFLQELLKYILRDDCTACDDTMLQNWAAAKALNAERMACLPVVTEESVVLGSPLGKGSYGYVHEAEWEGAAGKVAVKMPNRTVSIEDVACMVREAVLQMSLTDDHVAKIHARTASGWLVMELAQHDLQNLCAGRSALTFVESFALLEQAAAGLSFVHGHQPVFVHSDVKTANFLVFGNRADGFHVKLSDFGQAIEWSEDRSKTVRKGGFTPNYVAPEVLNGKPVCPESDTFSFGVVIHEVLSGEKPYSSSTNVLNLYAMILAGKPPCPMPADCPDEVCQLLQCCCFQDPKKRPAMKQVQRYLAELAAGGIPPLALLQPQMEYGERGPVRQDVQVTFMGLVLTDVDQLKFVSIRLLDLFSKMTSWVKSGYDAVVDLLEPFSGSVIFPFQIEYPSRHCAAFFKREAENVAAFVFQTDLELLAFQPQAQVTISEDVYVADTQVAKLEAQVQSIIEDIVGAADVMYSRNMIHFLQGQIADLKSCTFHLPMGAQEEVWNKSLAVLLHHLKHAQQIIRLHSFVDVHVLYRTPDTEMIVKRTIRAINDFLVKWNLGTAGSLLLPLPSEHAKQDSRCLVEHLGYVFKDLPCSFEGDSKAARREWETAKDTIADKRRKLPVITKKNIMLGHPIAKNVHSAKWRERSVAVKQIVASSEDDIGLEEFAKFYTRTFSQTVLDPQSVVNVYGVTTGGAVVVQLADSDLMQWYTSLSTCYGKDTVSQKLSVLARAAGALKSLHAAGIVHGCVKSSNFLFFGQDVNDCVIKISELQVPIEPWERGRGAVAQAVQWMAKEVCDGQPHSMKSDVFAFGAMMWEVATQVLPYRQGTSAMDALRTKLAGEMPCAVSRELEKTWPLEVLDVMRACCSPCPEDRPSMEDVWTCMEKWNK</sequence>
<keyword evidence="3 6" id="KW-0547">Nucleotide-binding</keyword>
<dbReference type="InterPro" id="IPR017441">
    <property type="entry name" value="Protein_kinase_ATP_BS"/>
</dbReference>
<dbReference type="InterPro" id="IPR008271">
    <property type="entry name" value="Ser/Thr_kinase_AS"/>
</dbReference>
<feature type="binding site" evidence="6">
    <location>
        <position position="205"/>
    </location>
    <ligand>
        <name>ATP</name>
        <dbReference type="ChEBI" id="CHEBI:30616"/>
    </ligand>
</feature>
<feature type="domain" description="Protein kinase" evidence="7">
    <location>
        <begin position="176"/>
        <end position="430"/>
    </location>
</feature>
<dbReference type="PANTHER" id="PTHR44329">
    <property type="entry name" value="SERINE/THREONINE-PROTEIN KINASE TNNI3K-RELATED"/>
    <property type="match status" value="1"/>
</dbReference>
<dbReference type="InterPro" id="IPR011009">
    <property type="entry name" value="Kinase-like_dom_sf"/>
</dbReference>
<evidence type="ECO:0000256" key="2">
    <source>
        <dbReference type="ARBA" id="ARBA00022679"/>
    </source>
</evidence>
<reference evidence="8" key="1">
    <citation type="submission" date="2020-12" db="EMBL/GenBank/DDBJ databases">
        <authorList>
            <person name="Iha C."/>
        </authorList>
    </citation>
    <scope>NUCLEOTIDE SEQUENCE</scope>
</reference>
<evidence type="ECO:0000259" key="7">
    <source>
        <dbReference type="PROSITE" id="PS50011"/>
    </source>
</evidence>
<dbReference type="PROSITE" id="PS00108">
    <property type="entry name" value="PROTEIN_KINASE_ST"/>
    <property type="match status" value="1"/>
</dbReference>
<evidence type="ECO:0000256" key="1">
    <source>
        <dbReference type="ARBA" id="ARBA00022527"/>
    </source>
</evidence>
<keyword evidence="2" id="KW-0808">Transferase</keyword>
<dbReference type="GO" id="GO:0005524">
    <property type="term" value="F:ATP binding"/>
    <property type="evidence" value="ECO:0007669"/>
    <property type="project" value="UniProtKB-UniRule"/>
</dbReference>
<evidence type="ECO:0000313" key="9">
    <source>
        <dbReference type="Proteomes" id="UP000708148"/>
    </source>
</evidence>
<feature type="non-terminal residue" evidence="8">
    <location>
        <position position="1006"/>
    </location>
</feature>
<dbReference type="Gene3D" id="3.30.200.20">
    <property type="entry name" value="Phosphorylase Kinase, domain 1"/>
    <property type="match status" value="1"/>
</dbReference>
<dbReference type="EMBL" id="CAJHUC010001420">
    <property type="protein sequence ID" value="CAD7701055.1"/>
    <property type="molecule type" value="Genomic_DNA"/>
</dbReference>
<dbReference type="PROSITE" id="PS50011">
    <property type="entry name" value="PROTEIN_KINASE_DOM"/>
    <property type="match status" value="2"/>
</dbReference>
<proteinExistence type="predicted"/>
<dbReference type="AlphaFoldDB" id="A0A8S1J506"/>
<dbReference type="Gene3D" id="1.10.510.10">
    <property type="entry name" value="Transferase(Phosphotransferase) domain 1"/>
    <property type="match status" value="2"/>
</dbReference>
<dbReference type="InterPro" id="IPR051681">
    <property type="entry name" value="Ser/Thr_Kinases-Pseudokinases"/>
</dbReference>
<accession>A0A8S1J506</accession>
<dbReference type="Pfam" id="PF07714">
    <property type="entry name" value="PK_Tyr_Ser-Thr"/>
    <property type="match status" value="2"/>
</dbReference>
<dbReference type="Proteomes" id="UP000708148">
    <property type="component" value="Unassembled WGS sequence"/>
</dbReference>
<protein>
    <recommendedName>
        <fullName evidence="7">Protein kinase domain-containing protein</fullName>
    </recommendedName>
</protein>
<keyword evidence="1" id="KW-0723">Serine/threonine-protein kinase</keyword>